<accession>A0ABV8A1F2</accession>
<dbReference type="PROSITE" id="PS50111">
    <property type="entry name" value="CHEMOTAXIS_TRANSDUC_2"/>
    <property type="match status" value="1"/>
</dbReference>
<dbReference type="CDD" id="cd11386">
    <property type="entry name" value="MCP_signal"/>
    <property type="match status" value="1"/>
</dbReference>
<dbReference type="Pfam" id="PF00015">
    <property type="entry name" value="MCPsignal"/>
    <property type="match status" value="1"/>
</dbReference>
<evidence type="ECO:0000259" key="7">
    <source>
        <dbReference type="PROSITE" id="PS50885"/>
    </source>
</evidence>
<protein>
    <submittedName>
        <fullName evidence="8">Methyl-accepting chemotaxis protein</fullName>
    </submittedName>
</protein>
<dbReference type="PANTHER" id="PTHR32089:SF120">
    <property type="entry name" value="METHYL-ACCEPTING CHEMOTAXIS PROTEIN TLPQ"/>
    <property type="match status" value="1"/>
</dbReference>
<dbReference type="PANTHER" id="PTHR32089">
    <property type="entry name" value="METHYL-ACCEPTING CHEMOTAXIS PROTEIN MCPB"/>
    <property type="match status" value="1"/>
</dbReference>
<reference evidence="9" key="1">
    <citation type="journal article" date="2019" name="Int. J. Syst. Evol. Microbiol.">
        <title>The Global Catalogue of Microorganisms (GCM) 10K type strain sequencing project: providing services to taxonomists for standard genome sequencing and annotation.</title>
        <authorList>
            <consortium name="The Broad Institute Genomics Platform"/>
            <consortium name="The Broad Institute Genome Sequencing Center for Infectious Disease"/>
            <person name="Wu L."/>
            <person name="Ma J."/>
        </authorList>
    </citation>
    <scope>NUCLEOTIDE SEQUENCE [LARGE SCALE GENOMIC DNA]</scope>
    <source>
        <strain evidence="9">IBRC 10765</strain>
    </source>
</reference>
<keyword evidence="5" id="KW-0472">Membrane</keyword>
<dbReference type="InterPro" id="IPR003660">
    <property type="entry name" value="HAMP_dom"/>
</dbReference>
<dbReference type="RefSeq" id="WP_380696233.1">
    <property type="nucleotide sequence ID" value="NZ_JBHRYR010000003.1"/>
</dbReference>
<proteinExistence type="inferred from homology"/>
<dbReference type="PROSITE" id="PS50885">
    <property type="entry name" value="HAMP"/>
    <property type="match status" value="1"/>
</dbReference>
<evidence type="ECO:0000256" key="2">
    <source>
        <dbReference type="ARBA" id="ARBA00023224"/>
    </source>
</evidence>
<evidence type="ECO:0000259" key="6">
    <source>
        <dbReference type="PROSITE" id="PS50111"/>
    </source>
</evidence>
<evidence type="ECO:0000313" key="9">
    <source>
        <dbReference type="Proteomes" id="UP001595617"/>
    </source>
</evidence>
<comment type="caution">
    <text evidence="8">The sequence shown here is derived from an EMBL/GenBank/DDBJ whole genome shotgun (WGS) entry which is preliminary data.</text>
</comment>
<keyword evidence="5" id="KW-0812">Transmembrane</keyword>
<dbReference type="InterPro" id="IPR004089">
    <property type="entry name" value="MCPsignal_dom"/>
</dbReference>
<comment type="similarity">
    <text evidence="3">Belongs to the methyl-accepting chemotaxis (MCP) protein family.</text>
</comment>
<keyword evidence="5" id="KW-1133">Transmembrane helix</keyword>
<dbReference type="SMART" id="SM00283">
    <property type="entry name" value="MA"/>
    <property type="match status" value="1"/>
</dbReference>
<evidence type="ECO:0000256" key="3">
    <source>
        <dbReference type="ARBA" id="ARBA00029447"/>
    </source>
</evidence>
<keyword evidence="9" id="KW-1185">Reference proteome</keyword>
<name>A0ABV8A1F2_9GAMM</name>
<organism evidence="8 9">
    <name type="scientific">Saccharospirillum mangrovi</name>
    <dbReference type="NCBI Taxonomy" id="2161747"/>
    <lineage>
        <taxon>Bacteria</taxon>
        <taxon>Pseudomonadati</taxon>
        <taxon>Pseudomonadota</taxon>
        <taxon>Gammaproteobacteria</taxon>
        <taxon>Oceanospirillales</taxon>
        <taxon>Saccharospirillaceae</taxon>
        <taxon>Saccharospirillum</taxon>
    </lineage>
</organism>
<feature type="domain" description="Methyl-accepting transducer" evidence="6">
    <location>
        <begin position="393"/>
        <end position="629"/>
    </location>
</feature>
<sequence>MNLSVIQRIVLGFAVLVAINLVNAVYAWRGQVQVKEQFNHIDQDIVPLRQALNEQVETLLLLNRVVTQFMAEDNAERLERLTQSFDAQQAQWEASVEEVVSAEFMQTLNTEQYEQTIAEVRAVIDIARTQFPSRLMTLQNQQQLRTLLTGFTDTWTRFDSDLESMEFLLRDNDAIGFFVPYVRRLGSEMDMSVSQLLTLETLQQVNFAGSEQESRVSEIIGMLQAIGEEEPRVAEDLTGYIAALEALIHPETGAYALQSSILDAEVARGDSLAQMEEDVDLALVGYRGVIEQIQTANSNASADALRTQETVQQVMWALTIFALLVAVLVAYGVARVIRVPLQAILRALDRLQDGDLATPEFGKMRRDEFGQIQQRMLNVVGNLRGIVQQIRSGSESVDLSVKEVVANSRKTTRLVEEQQDKTDQMATEVTEMEMAIGEVARSAQTSLEEISAVNQRAIDNQQQMTVAVSAIGELKTSLVESSEVIESLSAESERIREIVTVIQNIAEQTNLLALNAAIEAARAGEQGRGFAVVADEVRTLAQRTRTSTEDIDAMVQALREKASLAVTHMTKNDSKANEVVEHAENTAASLQEMLEGLSHIDQMAHQIATAAEQQSMVAKSVSEHVVEIAEAASQVSTNVLRNGESFSDVAKTADGLVASVSHFQSR</sequence>
<evidence type="ECO:0000256" key="4">
    <source>
        <dbReference type="PROSITE-ProRule" id="PRU00284"/>
    </source>
</evidence>
<feature type="transmembrane region" description="Helical" evidence="5">
    <location>
        <begin position="314"/>
        <end position="334"/>
    </location>
</feature>
<dbReference type="EMBL" id="JBHRYR010000003">
    <property type="protein sequence ID" value="MFC3853252.1"/>
    <property type="molecule type" value="Genomic_DNA"/>
</dbReference>
<dbReference type="Gene3D" id="1.10.287.950">
    <property type="entry name" value="Methyl-accepting chemotaxis protein"/>
    <property type="match status" value="1"/>
</dbReference>
<feature type="domain" description="HAMP" evidence="7">
    <location>
        <begin position="335"/>
        <end position="388"/>
    </location>
</feature>
<keyword evidence="2 4" id="KW-0807">Transducer</keyword>
<evidence type="ECO:0000313" key="8">
    <source>
        <dbReference type="EMBL" id="MFC3853252.1"/>
    </source>
</evidence>
<evidence type="ECO:0000256" key="5">
    <source>
        <dbReference type="SAM" id="Phobius"/>
    </source>
</evidence>
<evidence type="ECO:0000256" key="1">
    <source>
        <dbReference type="ARBA" id="ARBA00004370"/>
    </source>
</evidence>
<gene>
    <name evidence="8" type="ORF">ACFOOG_10455</name>
</gene>
<comment type="subcellular location">
    <subcellularLocation>
        <location evidence="1">Membrane</location>
    </subcellularLocation>
</comment>
<dbReference type="SUPFAM" id="SSF58104">
    <property type="entry name" value="Methyl-accepting chemotaxis protein (MCP) signaling domain"/>
    <property type="match status" value="1"/>
</dbReference>
<dbReference type="Proteomes" id="UP001595617">
    <property type="component" value="Unassembled WGS sequence"/>
</dbReference>